<gene>
    <name evidence="4" type="primary">LOC107074266</name>
</gene>
<feature type="signal peptide" evidence="2">
    <location>
        <begin position="1"/>
        <end position="16"/>
    </location>
</feature>
<feature type="region of interest" description="Disordered" evidence="1">
    <location>
        <begin position="221"/>
        <end position="246"/>
    </location>
</feature>
<evidence type="ECO:0000313" key="4">
    <source>
        <dbReference type="RefSeq" id="XP_015191003.1"/>
    </source>
</evidence>
<evidence type="ECO:0000313" key="3">
    <source>
        <dbReference type="Proteomes" id="UP000694924"/>
    </source>
</evidence>
<keyword evidence="2" id="KW-0732">Signal</keyword>
<name>A0ABM1JEW5_POLDO</name>
<evidence type="ECO:0000256" key="1">
    <source>
        <dbReference type="SAM" id="MobiDB-lite"/>
    </source>
</evidence>
<reference evidence="4" key="1">
    <citation type="submission" date="2025-08" db="UniProtKB">
        <authorList>
            <consortium name="RefSeq"/>
        </authorList>
    </citation>
    <scope>IDENTIFICATION</scope>
    <source>
        <tissue evidence="4">Whole body</tissue>
    </source>
</reference>
<sequence length="262" mass="28967">MKLSILTFTLFSFARGNIWPNQEREYVTENPYNIFQDSSVGPSNIPILSTSILPPLKKDSISWVEFARNNEGSTKKSSLIVVNPTEATFSEPIGVNKIDRYSTSLTSPIEIISPETRRTPVLESVINQRTITVAPDGNANIIGIERNGEIASDDRSKKLFLCGSLRNELIVSRPGSGSVFIKGASRVAIIDDDAQNSVIVCPPSTSLIPPSFTDERLPMDLERKPLTPRSGVLLSEQPKTRSSNERPSTILLKDYLLPPYTY</sequence>
<evidence type="ECO:0000256" key="2">
    <source>
        <dbReference type="SAM" id="SignalP"/>
    </source>
</evidence>
<dbReference type="RefSeq" id="XP_015191003.1">
    <property type="nucleotide sequence ID" value="XM_015335517.1"/>
</dbReference>
<dbReference type="Proteomes" id="UP000694924">
    <property type="component" value="Unplaced"/>
</dbReference>
<organism evidence="3 4">
    <name type="scientific">Polistes dominula</name>
    <name type="common">European paper wasp</name>
    <name type="synonym">Vespa dominula</name>
    <dbReference type="NCBI Taxonomy" id="743375"/>
    <lineage>
        <taxon>Eukaryota</taxon>
        <taxon>Metazoa</taxon>
        <taxon>Ecdysozoa</taxon>
        <taxon>Arthropoda</taxon>
        <taxon>Hexapoda</taxon>
        <taxon>Insecta</taxon>
        <taxon>Pterygota</taxon>
        <taxon>Neoptera</taxon>
        <taxon>Endopterygota</taxon>
        <taxon>Hymenoptera</taxon>
        <taxon>Apocrita</taxon>
        <taxon>Aculeata</taxon>
        <taxon>Vespoidea</taxon>
        <taxon>Vespidae</taxon>
        <taxon>Polistinae</taxon>
        <taxon>Polistini</taxon>
        <taxon>Polistes</taxon>
    </lineage>
</organism>
<feature type="chain" id="PRO_5047278521" evidence="2">
    <location>
        <begin position="17"/>
        <end position="262"/>
    </location>
</feature>
<proteinExistence type="predicted"/>
<keyword evidence="3" id="KW-1185">Reference proteome</keyword>
<protein>
    <submittedName>
        <fullName evidence="4">Uncharacterized protein LOC107074266</fullName>
    </submittedName>
</protein>
<dbReference type="GeneID" id="107074266"/>
<accession>A0ABM1JEW5</accession>